<dbReference type="PRINTS" id="PR00446">
    <property type="entry name" value="HYDRGNUPTAKE"/>
</dbReference>
<dbReference type="Pfam" id="PF01750">
    <property type="entry name" value="HycI"/>
    <property type="match status" value="1"/>
</dbReference>
<keyword evidence="6" id="KW-1185">Reference proteome</keyword>
<reference evidence="6" key="1">
    <citation type="journal article" date="2019" name="Int. J. Syst. Evol. Microbiol.">
        <title>The Global Catalogue of Microorganisms (GCM) 10K type strain sequencing project: providing services to taxonomists for standard genome sequencing and annotation.</title>
        <authorList>
            <consortium name="The Broad Institute Genomics Platform"/>
            <consortium name="The Broad Institute Genome Sequencing Center for Infectious Disease"/>
            <person name="Wu L."/>
            <person name="Ma J."/>
        </authorList>
    </citation>
    <scope>NUCLEOTIDE SEQUENCE [LARGE SCALE GENOMIC DNA]</scope>
    <source>
        <strain evidence="6">JCM 17388</strain>
    </source>
</reference>
<dbReference type="EMBL" id="BAABAQ010000021">
    <property type="protein sequence ID" value="GAA4209786.1"/>
    <property type="molecule type" value="Genomic_DNA"/>
</dbReference>
<dbReference type="GO" id="GO:0008233">
    <property type="term" value="F:peptidase activity"/>
    <property type="evidence" value="ECO:0007669"/>
    <property type="project" value="UniProtKB-KW"/>
</dbReference>
<comment type="similarity">
    <text evidence="1">Belongs to the peptidase A31 family.</text>
</comment>
<keyword evidence="2 5" id="KW-0645">Protease</keyword>
<dbReference type="Proteomes" id="UP001501251">
    <property type="component" value="Unassembled WGS sequence"/>
</dbReference>
<evidence type="ECO:0000313" key="5">
    <source>
        <dbReference type="EMBL" id="GAA4209786.1"/>
    </source>
</evidence>
<accession>A0ABP8BM90</accession>
<proteinExistence type="inferred from homology"/>
<evidence type="ECO:0000256" key="4">
    <source>
        <dbReference type="ARBA" id="ARBA00022801"/>
    </source>
</evidence>
<keyword evidence="3" id="KW-0064">Aspartyl protease</keyword>
<dbReference type="PANTHER" id="PTHR30302:SF1">
    <property type="entry name" value="HYDROGENASE 2 MATURATION PROTEASE"/>
    <property type="match status" value="1"/>
</dbReference>
<dbReference type="InterPro" id="IPR023430">
    <property type="entry name" value="Pept_HybD-like_dom_sf"/>
</dbReference>
<protein>
    <submittedName>
        <fullName evidence="5">Hydrogenase maturation protease</fullName>
    </submittedName>
</protein>
<dbReference type="Gene3D" id="3.40.50.1450">
    <property type="entry name" value="HybD-like"/>
    <property type="match status" value="1"/>
</dbReference>
<dbReference type="PANTHER" id="PTHR30302">
    <property type="entry name" value="HYDROGENASE 1 MATURATION PROTEASE"/>
    <property type="match status" value="1"/>
</dbReference>
<gene>
    <name evidence="5" type="ORF">GCM10022252_76720</name>
</gene>
<evidence type="ECO:0000313" key="6">
    <source>
        <dbReference type="Proteomes" id="UP001501251"/>
    </source>
</evidence>
<evidence type="ECO:0000256" key="1">
    <source>
        <dbReference type="ARBA" id="ARBA00006814"/>
    </source>
</evidence>
<name>A0ABP8BM90_9ACTN</name>
<sequence>MRILVAGVGNVFLGDDGFGVAVARHLARADLPGEVEVRDFGIRGVHLAYELTGGGYDTTILVDAVSRDGPPGTLYVLEPSAGDVPGSFADAHSMTPETVLSLVGVLGGEAGHILLVGCQPADTSPGMELSAPVADAVGRAADLVVELAGQQIAMALASAGHEEERTC</sequence>
<dbReference type="SUPFAM" id="SSF53163">
    <property type="entry name" value="HybD-like"/>
    <property type="match status" value="1"/>
</dbReference>
<evidence type="ECO:0000256" key="2">
    <source>
        <dbReference type="ARBA" id="ARBA00022670"/>
    </source>
</evidence>
<dbReference type="InterPro" id="IPR000671">
    <property type="entry name" value="Peptidase_A31"/>
</dbReference>
<evidence type="ECO:0000256" key="3">
    <source>
        <dbReference type="ARBA" id="ARBA00022750"/>
    </source>
</evidence>
<keyword evidence="4" id="KW-0378">Hydrolase</keyword>
<dbReference type="GO" id="GO:0006508">
    <property type="term" value="P:proteolysis"/>
    <property type="evidence" value="ECO:0007669"/>
    <property type="project" value="UniProtKB-KW"/>
</dbReference>
<organism evidence="5 6">
    <name type="scientific">Streptosporangium oxazolinicum</name>
    <dbReference type="NCBI Taxonomy" id="909287"/>
    <lineage>
        <taxon>Bacteria</taxon>
        <taxon>Bacillati</taxon>
        <taxon>Actinomycetota</taxon>
        <taxon>Actinomycetes</taxon>
        <taxon>Streptosporangiales</taxon>
        <taxon>Streptosporangiaceae</taxon>
        <taxon>Streptosporangium</taxon>
    </lineage>
</organism>
<comment type="caution">
    <text evidence="5">The sequence shown here is derived from an EMBL/GenBank/DDBJ whole genome shotgun (WGS) entry which is preliminary data.</text>
</comment>
<dbReference type="RefSeq" id="WP_344923263.1">
    <property type="nucleotide sequence ID" value="NZ_BAABAQ010000021.1"/>
</dbReference>
<dbReference type="NCBIfam" id="TIGR00072">
    <property type="entry name" value="hydrog_prot"/>
    <property type="match status" value="1"/>
</dbReference>